<protein>
    <submittedName>
        <fullName evidence="13">M48 family metalloprotease</fullName>
    </submittedName>
</protein>
<organism evidence="13">
    <name type="scientific">Streptococcus salivarius</name>
    <dbReference type="NCBI Taxonomy" id="1304"/>
    <lineage>
        <taxon>Bacteria</taxon>
        <taxon>Bacillati</taxon>
        <taxon>Bacillota</taxon>
        <taxon>Bacilli</taxon>
        <taxon>Lactobacillales</taxon>
        <taxon>Streptococcaceae</taxon>
        <taxon>Streptococcus</taxon>
    </lineage>
</organism>
<feature type="transmembrane region" description="Helical" evidence="11">
    <location>
        <begin position="44"/>
        <end position="71"/>
    </location>
</feature>
<feature type="domain" description="Peptidase M48" evidence="12">
    <location>
        <begin position="106"/>
        <end position="296"/>
    </location>
</feature>
<feature type="transmembrane region" description="Helical" evidence="11">
    <location>
        <begin position="217"/>
        <end position="238"/>
    </location>
</feature>
<evidence type="ECO:0000256" key="5">
    <source>
        <dbReference type="ARBA" id="ARBA00022801"/>
    </source>
</evidence>
<evidence type="ECO:0000256" key="2">
    <source>
        <dbReference type="ARBA" id="ARBA00022670"/>
    </source>
</evidence>
<evidence type="ECO:0000256" key="4">
    <source>
        <dbReference type="ARBA" id="ARBA00022723"/>
    </source>
</evidence>
<keyword evidence="5 10" id="KW-0378">Hydrolase</keyword>
<dbReference type="EMBL" id="JAAJBE010000007">
    <property type="protein sequence ID" value="NGG27773.1"/>
    <property type="molecule type" value="Genomic_DNA"/>
</dbReference>
<dbReference type="PANTHER" id="PTHR43221:SF2">
    <property type="entry name" value="PROTEASE HTPX HOMOLOG"/>
    <property type="match status" value="1"/>
</dbReference>
<dbReference type="RefSeq" id="WP_164332179.1">
    <property type="nucleotide sequence ID" value="NZ_JAAJBE010000007.1"/>
</dbReference>
<dbReference type="GO" id="GO:0004222">
    <property type="term" value="F:metalloendopeptidase activity"/>
    <property type="evidence" value="ECO:0007669"/>
    <property type="project" value="InterPro"/>
</dbReference>
<feature type="transmembrane region" description="Helical" evidence="11">
    <location>
        <begin position="18"/>
        <end position="38"/>
    </location>
</feature>
<keyword evidence="9 11" id="KW-0472">Membrane</keyword>
<evidence type="ECO:0000256" key="9">
    <source>
        <dbReference type="ARBA" id="ARBA00023136"/>
    </source>
</evidence>
<name>A0A6G4NB05_STRSL</name>
<keyword evidence="7 11" id="KW-1133">Transmembrane helix</keyword>
<keyword evidence="8 10" id="KW-0482">Metalloprotease</keyword>
<evidence type="ECO:0000256" key="7">
    <source>
        <dbReference type="ARBA" id="ARBA00022989"/>
    </source>
</evidence>
<feature type="transmembrane region" description="Helical" evidence="11">
    <location>
        <begin position="163"/>
        <end position="184"/>
    </location>
</feature>
<dbReference type="Gene3D" id="3.30.2010.10">
    <property type="entry name" value="Metalloproteases ('zincins'), catalytic domain"/>
    <property type="match status" value="1"/>
</dbReference>
<dbReference type="AlphaFoldDB" id="A0A6G4NB05"/>
<evidence type="ECO:0000256" key="10">
    <source>
        <dbReference type="RuleBase" id="RU003983"/>
    </source>
</evidence>
<dbReference type="InterPro" id="IPR050083">
    <property type="entry name" value="HtpX_protease"/>
</dbReference>
<dbReference type="GO" id="GO:0046872">
    <property type="term" value="F:metal ion binding"/>
    <property type="evidence" value="ECO:0007669"/>
    <property type="project" value="UniProtKB-KW"/>
</dbReference>
<accession>A0A6G4NB05</accession>
<keyword evidence="1" id="KW-1003">Cell membrane</keyword>
<dbReference type="InterPro" id="IPR001915">
    <property type="entry name" value="Peptidase_M48"/>
</dbReference>
<dbReference type="GO" id="GO:0006508">
    <property type="term" value="P:proteolysis"/>
    <property type="evidence" value="ECO:0007669"/>
    <property type="project" value="UniProtKB-KW"/>
</dbReference>
<comment type="cofactor">
    <cofactor evidence="10">
        <name>Zn(2+)</name>
        <dbReference type="ChEBI" id="CHEBI:29105"/>
    </cofactor>
    <text evidence="10">Binds 1 zinc ion per subunit.</text>
</comment>
<evidence type="ECO:0000259" key="12">
    <source>
        <dbReference type="Pfam" id="PF01435"/>
    </source>
</evidence>
<evidence type="ECO:0000256" key="6">
    <source>
        <dbReference type="ARBA" id="ARBA00022833"/>
    </source>
</evidence>
<dbReference type="PANTHER" id="PTHR43221">
    <property type="entry name" value="PROTEASE HTPX"/>
    <property type="match status" value="1"/>
</dbReference>
<feature type="transmembrane region" description="Helical" evidence="11">
    <location>
        <begin position="190"/>
        <end position="210"/>
    </location>
</feature>
<comment type="caution">
    <text evidence="13">The sequence shown here is derived from an EMBL/GenBank/DDBJ whole genome shotgun (WGS) entry which is preliminary data.</text>
</comment>
<sequence length="307" mass="34791">MYFIDFFKRITRKSNIPVLIYLILNVFVIAGIINFVLVNETIPFWQSLLIGLSLYVISLFIALSPVGEWILRLQNGCKKIKRVDQINFIEPIFREVYDKAKRLNPSIPDNVKLYMNSDEDPNAFATGRRTICITEGMLYMPENQIKATLGHEFGHLAHRDTDLILIVVVGNLIVSTFILGIRLVIDLIHFIFWILTLFIGGPEGVFAAILNYLYHALITAIVVGLTWLWTKIGVLLVMKSSRENEYEADEFSFNLGYGNELCVLLDSISGSHGKGLFANLASSHPDKNDRIARLQNLGATYKSTFWG</sequence>
<evidence type="ECO:0000256" key="11">
    <source>
        <dbReference type="SAM" id="Phobius"/>
    </source>
</evidence>
<evidence type="ECO:0000256" key="8">
    <source>
        <dbReference type="ARBA" id="ARBA00023049"/>
    </source>
</evidence>
<evidence type="ECO:0000313" key="13">
    <source>
        <dbReference type="EMBL" id="NGG27773.1"/>
    </source>
</evidence>
<reference evidence="13" key="1">
    <citation type="submission" date="2020-02" db="EMBL/GenBank/DDBJ databases">
        <title>Antibiotic resistance/susceptibility profiles of lactic acid-producing cocci isolated from the human vagina, and analysis of the genetic basis of atypical resistances.</title>
        <authorList>
            <person name="Sirichoat A."/>
            <person name="Florez A.B."/>
            <person name="Vazquez L."/>
            <person name="Buppasiri P."/>
            <person name="Panya M."/>
            <person name="Lulitanond V."/>
            <person name="Mayo B."/>
        </authorList>
    </citation>
    <scope>NUCLEOTIDE SEQUENCE</scope>
    <source>
        <strain evidence="13">VA08-2AN</strain>
    </source>
</reference>
<dbReference type="Pfam" id="PF01435">
    <property type="entry name" value="Peptidase_M48"/>
    <property type="match status" value="1"/>
</dbReference>
<keyword evidence="3 11" id="KW-0812">Transmembrane</keyword>
<keyword evidence="6 10" id="KW-0862">Zinc</keyword>
<keyword evidence="2 10" id="KW-0645">Protease</keyword>
<comment type="similarity">
    <text evidence="10">Belongs to the peptidase M48 family.</text>
</comment>
<keyword evidence="4" id="KW-0479">Metal-binding</keyword>
<evidence type="ECO:0000256" key="1">
    <source>
        <dbReference type="ARBA" id="ARBA00022475"/>
    </source>
</evidence>
<proteinExistence type="inferred from homology"/>
<gene>
    <name evidence="13" type="ORF">G5S97_04350</name>
</gene>
<dbReference type="CDD" id="cd07337">
    <property type="entry name" value="M48B_HtpX_like"/>
    <property type="match status" value="1"/>
</dbReference>
<evidence type="ECO:0000256" key="3">
    <source>
        <dbReference type="ARBA" id="ARBA00022692"/>
    </source>
</evidence>